<accession>A0AAQ4PSM0</accession>
<dbReference type="SUPFAM" id="SSF57667">
    <property type="entry name" value="beta-beta-alpha zinc fingers"/>
    <property type="match status" value="3"/>
</dbReference>
<comment type="subcellular location">
    <subcellularLocation>
        <location evidence="2">Nucleus</location>
    </subcellularLocation>
</comment>
<dbReference type="Gene3D" id="3.30.160.60">
    <property type="entry name" value="Classic Zinc Finger"/>
    <property type="match status" value="4"/>
</dbReference>
<dbReference type="SMART" id="SM00355">
    <property type="entry name" value="ZnF_C2H2"/>
    <property type="match status" value="5"/>
</dbReference>
<feature type="domain" description="C2H2-type" evidence="13">
    <location>
        <begin position="393"/>
        <end position="417"/>
    </location>
</feature>
<dbReference type="GO" id="GO:0005634">
    <property type="term" value="C:nucleus"/>
    <property type="evidence" value="ECO:0007669"/>
    <property type="project" value="UniProtKB-SubCell"/>
</dbReference>
<evidence type="ECO:0000256" key="12">
    <source>
        <dbReference type="SAM" id="MobiDB-lite"/>
    </source>
</evidence>
<reference evidence="14" key="2">
    <citation type="submission" date="2025-08" db="UniProtKB">
        <authorList>
            <consortium name="Ensembl"/>
        </authorList>
    </citation>
    <scope>IDENTIFICATION</scope>
</reference>
<dbReference type="GO" id="GO:0003677">
    <property type="term" value="F:DNA binding"/>
    <property type="evidence" value="ECO:0007669"/>
    <property type="project" value="UniProtKB-KW"/>
</dbReference>
<dbReference type="Pfam" id="PF00096">
    <property type="entry name" value="zf-C2H2"/>
    <property type="match status" value="4"/>
</dbReference>
<dbReference type="PANTHER" id="PTHR16515:SF49">
    <property type="entry name" value="GASTRULA ZINC FINGER PROTEIN XLCGF49.1-LIKE-RELATED"/>
    <property type="match status" value="1"/>
</dbReference>
<evidence type="ECO:0000259" key="13">
    <source>
        <dbReference type="PROSITE" id="PS50157"/>
    </source>
</evidence>
<evidence type="ECO:0000256" key="3">
    <source>
        <dbReference type="ARBA" id="ARBA00022723"/>
    </source>
</evidence>
<reference evidence="14" key="3">
    <citation type="submission" date="2025-09" db="UniProtKB">
        <authorList>
            <consortium name="Ensembl"/>
        </authorList>
    </citation>
    <scope>IDENTIFICATION</scope>
</reference>
<dbReference type="RefSeq" id="XP_040045798.1">
    <property type="nucleotide sequence ID" value="XM_040189864.1"/>
</dbReference>
<feature type="compositionally biased region" description="Acidic residues" evidence="12">
    <location>
        <begin position="151"/>
        <end position="161"/>
    </location>
</feature>
<dbReference type="Proteomes" id="UP000007635">
    <property type="component" value="Chromosome XI"/>
</dbReference>
<dbReference type="GeneID" id="120827181"/>
<evidence type="ECO:0000256" key="11">
    <source>
        <dbReference type="PROSITE-ProRule" id="PRU00042"/>
    </source>
</evidence>
<organism evidence="14 15">
    <name type="scientific">Gasterosteus aculeatus aculeatus</name>
    <name type="common">three-spined stickleback</name>
    <dbReference type="NCBI Taxonomy" id="481459"/>
    <lineage>
        <taxon>Eukaryota</taxon>
        <taxon>Metazoa</taxon>
        <taxon>Chordata</taxon>
        <taxon>Craniata</taxon>
        <taxon>Vertebrata</taxon>
        <taxon>Euteleostomi</taxon>
        <taxon>Actinopterygii</taxon>
        <taxon>Neopterygii</taxon>
        <taxon>Teleostei</taxon>
        <taxon>Neoteleostei</taxon>
        <taxon>Acanthomorphata</taxon>
        <taxon>Eupercaria</taxon>
        <taxon>Perciformes</taxon>
        <taxon>Cottioidei</taxon>
        <taxon>Gasterosteales</taxon>
        <taxon>Gasterosteidae</taxon>
        <taxon>Gasterosteus</taxon>
    </lineage>
</organism>
<evidence type="ECO:0000313" key="14">
    <source>
        <dbReference type="Ensembl" id="ENSGACP00000041886.1"/>
    </source>
</evidence>
<feature type="domain" description="C2H2-type" evidence="13">
    <location>
        <begin position="337"/>
        <end position="364"/>
    </location>
</feature>
<dbReference type="AlphaFoldDB" id="A0AAQ4PSM0"/>
<evidence type="ECO:0000256" key="1">
    <source>
        <dbReference type="ARBA" id="ARBA00003767"/>
    </source>
</evidence>
<evidence type="ECO:0000256" key="8">
    <source>
        <dbReference type="ARBA" id="ARBA00023125"/>
    </source>
</evidence>
<evidence type="ECO:0000256" key="10">
    <source>
        <dbReference type="ARBA" id="ARBA00023242"/>
    </source>
</evidence>
<reference evidence="14 15" key="1">
    <citation type="journal article" date="2021" name="G3 (Bethesda)">
        <title>Improved contiguity of the threespine stickleback genome using long-read sequencing.</title>
        <authorList>
            <person name="Nath S."/>
            <person name="Shaw D.E."/>
            <person name="White M.A."/>
        </authorList>
    </citation>
    <scope>NUCLEOTIDE SEQUENCE [LARGE SCALE GENOMIC DNA]</scope>
    <source>
        <strain evidence="14 15">Lake Benthic</strain>
    </source>
</reference>
<evidence type="ECO:0000256" key="9">
    <source>
        <dbReference type="ARBA" id="ARBA00023163"/>
    </source>
</evidence>
<dbReference type="FunFam" id="3.30.160.60:FF:000097">
    <property type="entry name" value="Zinc finger protein"/>
    <property type="match status" value="1"/>
</dbReference>
<evidence type="ECO:0000256" key="2">
    <source>
        <dbReference type="ARBA" id="ARBA00004123"/>
    </source>
</evidence>
<protein>
    <recommendedName>
        <fullName evidence="13">C2H2-type domain-containing protein</fullName>
    </recommendedName>
</protein>
<dbReference type="GeneTree" id="ENSGT00940000162287"/>
<keyword evidence="15" id="KW-1185">Reference proteome</keyword>
<evidence type="ECO:0000256" key="6">
    <source>
        <dbReference type="ARBA" id="ARBA00022833"/>
    </source>
</evidence>
<sequence length="421" mass="47057">MSVPLFRVEDTMASRRSFHLKLSSIMEAMARSALRHVCDLVDEEVSELRLGLTRLTASNSALVEKVKCLECELQTARSKLSVSASPSIEGVFGKDWCMDLWKGGEERSPPPRPSEEFVLPEQMSASQIKEEMEHVEDAAGSCQHETLGTEEHEESPAEEPEPLAVCLQSTSSRSADQDEEQVSCAGGIEEPTTGLMSVADTERAFSIYTIPKEDDYDKDEAVPFVEESQQAATLEAACGTRHVKQDTVPSNNFENGTARDSLEDFNMLNVETPPDPSKEKFQCKLCDITFFHKRTLTQHMKYHKSLSCKICTQQFSQKSKLKSHRCSDVISTQRFGKSCPLCGKIFQNASALRLHSVVHTGEKSHRCGICGKGFTQKGNLNCHLRLHTGEKPFRCVKCGKTFTQKVHLNYHLIYYGHGEIL</sequence>
<comment type="function">
    <text evidence="1">May be involved in transcriptional regulation.</text>
</comment>
<evidence type="ECO:0000256" key="4">
    <source>
        <dbReference type="ARBA" id="ARBA00022737"/>
    </source>
</evidence>
<dbReference type="InterPro" id="IPR013087">
    <property type="entry name" value="Znf_C2H2_type"/>
</dbReference>
<dbReference type="PANTHER" id="PTHR16515">
    <property type="entry name" value="PR DOMAIN ZINC FINGER PROTEIN"/>
    <property type="match status" value="1"/>
</dbReference>
<evidence type="ECO:0000313" key="15">
    <source>
        <dbReference type="Proteomes" id="UP000007635"/>
    </source>
</evidence>
<evidence type="ECO:0000256" key="7">
    <source>
        <dbReference type="ARBA" id="ARBA00023015"/>
    </source>
</evidence>
<name>A0AAQ4PSM0_GASAC</name>
<keyword evidence="4" id="KW-0677">Repeat</keyword>
<dbReference type="PROSITE" id="PS50157">
    <property type="entry name" value="ZINC_FINGER_C2H2_2"/>
    <property type="match status" value="4"/>
</dbReference>
<keyword evidence="10" id="KW-0539">Nucleus</keyword>
<dbReference type="GO" id="GO:0010468">
    <property type="term" value="P:regulation of gene expression"/>
    <property type="evidence" value="ECO:0007669"/>
    <property type="project" value="TreeGrafter"/>
</dbReference>
<feature type="domain" description="C2H2-type" evidence="13">
    <location>
        <begin position="281"/>
        <end position="303"/>
    </location>
</feature>
<dbReference type="KEGG" id="gat:120827181"/>
<keyword evidence="8" id="KW-0238">DNA-binding</keyword>
<keyword evidence="7" id="KW-0805">Transcription regulation</keyword>
<dbReference type="InterPro" id="IPR036236">
    <property type="entry name" value="Znf_C2H2_sf"/>
</dbReference>
<feature type="region of interest" description="Disordered" evidence="12">
    <location>
        <begin position="146"/>
        <end position="191"/>
    </location>
</feature>
<keyword evidence="5 11" id="KW-0863">Zinc-finger</keyword>
<dbReference type="PROSITE" id="PS00028">
    <property type="entry name" value="ZINC_FINGER_C2H2_1"/>
    <property type="match status" value="4"/>
</dbReference>
<evidence type="ECO:0000256" key="5">
    <source>
        <dbReference type="ARBA" id="ARBA00022771"/>
    </source>
</evidence>
<feature type="domain" description="C2H2-type" evidence="13">
    <location>
        <begin position="365"/>
        <end position="392"/>
    </location>
</feature>
<dbReference type="Ensembl" id="ENSGACT00000081615.1">
    <property type="protein sequence ID" value="ENSGACP00000041886.1"/>
    <property type="gene ID" value="ENSGACG00000023086.1"/>
</dbReference>
<proteinExistence type="predicted"/>
<keyword evidence="9" id="KW-0804">Transcription</keyword>
<dbReference type="InterPro" id="IPR050331">
    <property type="entry name" value="Zinc_finger"/>
</dbReference>
<keyword evidence="6" id="KW-0862">Zinc</keyword>
<dbReference type="FunFam" id="3.30.160.60:FF:000110">
    <property type="entry name" value="Zinc finger protein-like"/>
    <property type="match status" value="1"/>
</dbReference>
<dbReference type="GO" id="GO:0008270">
    <property type="term" value="F:zinc ion binding"/>
    <property type="evidence" value="ECO:0007669"/>
    <property type="project" value="UniProtKB-KW"/>
</dbReference>
<keyword evidence="3" id="KW-0479">Metal-binding</keyword>